<dbReference type="SMART" id="SM01103">
    <property type="entry name" value="CRS1_YhbY"/>
    <property type="match status" value="1"/>
</dbReference>
<dbReference type="Proteomes" id="UP000266723">
    <property type="component" value="Unassembled WGS sequence"/>
</dbReference>
<keyword evidence="14" id="KW-1185">Reference proteome</keyword>
<evidence type="ECO:0000256" key="3">
    <source>
        <dbReference type="ARBA" id="ARBA00022640"/>
    </source>
</evidence>
<evidence type="ECO:0000259" key="12">
    <source>
        <dbReference type="PROSITE" id="PS51295"/>
    </source>
</evidence>
<keyword evidence="4" id="KW-0507">mRNA processing</keyword>
<dbReference type="InterPro" id="IPR035920">
    <property type="entry name" value="YhbY-like_sf"/>
</dbReference>
<evidence type="ECO:0000256" key="5">
    <source>
        <dbReference type="ARBA" id="ARBA00022737"/>
    </source>
</evidence>
<dbReference type="PANTHER" id="PTHR31846:SF4">
    <property type="entry name" value="CRS1 _ YHBY (CRM) DOMAIN-CONTAINING PROTEIN"/>
    <property type="match status" value="1"/>
</dbReference>
<dbReference type="InterPro" id="IPR001890">
    <property type="entry name" value="RNA-binding_CRM"/>
</dbReference>
<evidence type="ECO:0000256" key="6">
    <source>
        <dbReference type="ARBA" id="ARBA00022884"/>
    </source>
</evidence>
<evidence type="ECO:0000256" key="8">
    <source>
        <dbReference type="ARBA" id="ARBA00023187"/>
    </source>
</evidence>
<reference evidence="13 14" key="1">
    <citation type="journal article" date="2020" name="BMC Genomics">
        <title>Intraspecific diversification of the crop wild relative Brassica cretica Lam. using demographic model selection.</title>
        <authorList>
            <person name="Kioukis A."/>
            <person name="Michalopoulou V.A."/>
            <person name="Briers L."/>
            <person name="Pirintsos S."/>
            <person name="Studholme D.J."/>
            <person name="Pavlidis P."/>
            <person name="Sarris P.F."/>
        </authorList>
    </citation>
    <scope>NUCLEOTIDE SEQUENCE [LARGE SCALE GENOMIC DNA]</scope>
    <source>
        <strain evidence="14">cv. PFS-1207/04</strain>
    </source>
</reference>
<feature type="domain" description="CRM" evidence="12">
    <location>
        <begin position="24"/>
        <end position="121"/>
    </location>
</feature>
<evidence type="ECO:0000256" key="2">
    <source>
        <dbReference type="ARBA" id="ARBA00022528"/>
    </source>
</evidence>
<gene>
    <name evidence="13" type="ORF">DY000_02042498</name>
</gene>
<sequence>MGEERADGDVGVALKKRRARAPSPAVEASELQRLRRDGMYLRVRINIPKAGLTQAVMEKIHDNMLRKEELVRLKFHQVLVRDMRTAHEIVERQTGGMVIWRAGNMYLPLAMKPIRKEIMTEEEAEFNSLLDSLGPRFHEWWGTGVLPVNADLLPPTIPGRNRNHQGLAAAIPKLREKSLIAKIAVKRETSTTLYCIVERTSFLPSSVAKRQELTKEIQDVEERERNRDIEASQPVGDKVPAEAGTLAGGG</sequence>
<comment type="subcellular location">
    <subcellularLocation>
        <location evidence="1">Plastid</location>
        <location evidence="1">Chloroplast</location>
    </subcellularLocation>
</comment>
<dbReference type="Pfam" id="PF01985">
    <property type="entry name" value="CRS1_YhbY"/>
    <property type="match status" value="1"/>
</dbReference>
<dbReference type="InterPro" id="IPR045278">
    <property type="entry name" value="CRS1/CFM2/CFM3"/>
</dbReference>
<evidence type="ECO:0000313" key="14">
    <source>
        <dbReference type="Proteomes" id="UP000266723"/>
    </source>
</evidence>
<evidence type="ECO:0000256" key="4">
    <source>
        <dbReference type="ARBA" id="ARBA00022664"/>
    </source>
</evidence>
<evidence type="ECO:0000256" key="9">
    <source>
        <dbReference type="ARBA" id="ARBA00023274"/>
    </source>
</evidence>
<dbReference type="PROSITE" id="PS51295">
    <property type="entry name" value="CRM"/>
    <property type="match status" value="1"/>
</dbReference>
<evidence type="ECO:0000256" key="1">
    <source>
        <dbReference type="ARBA" id="ARBA00004229"/>
    </source>
</evidence>
<keyword evidence="6 10" id="KW-0694">RNA-binding</keyword>
<name>A0ABQ7BL87_BRACR</name>
<evidence type="ECO:0000256" key="10">
    <source>
        <dbReference type="PROSITE-ProRule" id="PRU00626"/>
    </source>
</evidence>
<feature type="compositionally biased region" description="Basic and acidic residues" evidence="11">
    <location>
        <begin position="219"/>
        <end position="230"/>
    </location>
</feature>
<dbReference type="EMBL" id="QGKV02001507">
    <property type="protein sequence ID" value="KAF3532931.1"/>
    <property type="molecule type" value="Genomic_DNA"/>
</dbReference>
<accession>A0ABQ7BL87</accession>
<organism evidence="13 14">
    <name type="scientific">Brassica cretica</name>
    <name type="common">Mustard</name>
    <dbReference type="NCBI Taxonomy" id="69181"/>
    <lineage>
        <taxon>Eukaryota</taxon>
        <taxon>Viridiplantae</taxon>
        <taxon>Streptophyta</taxon>
        <taxon>Embryophyta</taxon>
        <taxon>Tracheophyta</taxon>
        <taxon>Spermatophyta</taxon>
        <taxon>Magnoliopsida</taxon>
        <taxon>eudicotyledons</taxon>
        <taxon>Gunneridae</taxon>
        <taxon>Pentapetalae</taxon>
        <taxon>rosids</taxon>
        <taxon>malvids</taxon>
        <taxon>Brassicales</taxon>
        <taxon>Brassicaceae</taxon>
        <taxon>Brassiceae</taxon>
        <taxon>Brassica</taxon>
    </lineage>
</organism>
<protein>
    <recommendedName>
        <fullName evidence="12">CRM domain-containing protein</fullName>
    </recommendedName>
</protein>
<comment type="caution">
    <text evidence="13">The sequence shown here is derived from an EMBL/GenBank/DDBJ whole genome shotgun (WGS) entry which is preliminary data.</text>
</comment>
<proteinExistence type="predicted"/>
<keyword evidence="2" id="KW-0150">Chloroplast</keyword>
<evidence type="ECO:0000256" key="11">
    <source>
        <dbReference type="SAM" id="MobiDB-lite"/>
    </source>
</evidence>
<dbReference type="SUPFAM" id="SSF75471">
    <property type="entry name" value="YhbY-like"/>
    <property type="match status" value="1"/>
</dbReference>
<keyword evidence="3" id="KW-0934">Plastid</keyword>
<evidence type="ECO:0000256" key="7">
    <source>
        <dbReference type="ARBA" id="ARBA00022946"/>
    </source>
</evidence>
<keyword evidence="9" id="KW-0687">Ribonucleoprotein</keyword>
<evidence type="ECO:0000313" key="13">
    <source>
        <dbReference type="EMBL" id="KAF3532931.1"/>
    </source>
</evidence>
<keyword evidence="7" id="KW-0809">Transit peptide</keyword>
<keyword evidence="5" id="KW-0677">Repeat</keyword>
<keyword evidence="8" id="KW-0508">mRNA splicing</keyword>
<dbReference type="PANTHER" id="PTHR31846">
    <property type="entry name" value="CRS1 / YHBY (CRM) DOMAIN-CONTAINING PROTEIN"/>
    <property type="match status" value="1"/>
</dbReference>
<feature type="region of interest" description="Disordered" evidence="11">
    <location>
        <begin position="219"/>
        <end position="250"/>
    </location>
</feature>
<dbReference type="Gene3D" id="3.30.110.60">
    <property type="entry name" value="YhbY-like"/>
    <property type="match status" value="1"/>
</dbReference>